<evidence type="ECO:0000259" key="1">
    <source>
        <dbReference type="PROSITE" id="PS51918"/>
    </source>
</evidence>
<dbReference type="Pfam" id="PF04055">
    <property type="entry name" value="Radical_SAM"/>
    <property type="match status" value="1"/>
</dbReference>
<dbReference type="InterPro" id="IPR023995">
    <property type="entry name" value="HemZ"/>
</dbReference>
<keyword evidence="2" id="KW-0560">Oxidoreductase</keyword>
<protein>
    <submittedName>
        <fullName evidence="2">Coproporphyrinogen dehydrogenase HemZ</fullName>
        <ecNumber evidence="2">1.3.98.3</ecNumber>
    </submittedName>
</protein>
<evidence type="ECO:0000313" key="2">
    <source>
        <dbReference type="EMBL" id="MEN1759237.1"/>
    </source>
</evidence>
<keyword evidence="3" id="KW-1185">Reference proteome</keyword>
<organism evidence="2 3">
    <name type="scientific">Anoxynatronum sibiricum</name>
    <dbReference type="NCBI Taxonomy" id="210623"/>
    <lineage>
        <taxon>Bacteria</taxon>
        <taxon>Bacillati</taxon>
        <taxon>Bacillota</taxon>
        <taxon>Clostridia</taxon>
        <taxon>Eubacteriales</taxon>
        <taxon>Clostridiaceae</taxon>
        <taxon>Anoxynatronum</taxon>
    </lineage>
</organism>
<feature type="domain" description="Radical SAM core" evidence="1">
    <location>
        <begin position="177"/>
        <end position="422"/>
    </location>
</feature>
<comment type="caution">
    <text evidence="2">The sequence shown here is derived from an EMBL/GenBank/DDBJ whole genome shotgun (WGS) entry which is preliminary data.</text>
</comment>
<dbReference type="RefSeq" id="WP_343184614.1">
    <property type="nucleotide sequence ID" value="NZ_JBCITM010000002.1"/>
</dbReference>
<dbReference type="PANTHER" id="PTHR13932:SF1">
    <property type="entry name" value="OXYGEN-INDEPENDENT COPROPORPHYRINOGEN-III OXIDASE-LIKE PROTEIN HEMZ"/>
    <property type="match status" value="1"/>
</dbReference>
<evidence type="ECO:0000313" key="3">
    <source>
        <dbReference type="Proteomes" id="UP001407405"/>
    </source>
</evidence>
<name>A0ABU9VPX8_9CLOT</name>
<dbReference type="InterPro" id="IPR034505">
    <property type="entry name" value="Coproporphyrinogen-III_oxidase"/>
</dbReference>
<dbReference type="SFLD" id="SFLDS00029">
    <property type="entry name" value="Radical_SAM"/>
    <property type="match status" value="1"/>
</dbReference>
<dbReference type="InterPro" id="IPR007197">
    <property type="entry name" value="rSAM"/>
</dbReference>
<sequence length="505" mass="58238">MSRHSLKTLQIIVQDDFLAYETRELARLFYPAELTLISVDPNIDETTPVPTLGLLCYSDRAGCRFFCCLKTESHTFTESWFIDGDRVKNHSIDFDQKLFKRDFKKCLFKVMQQWRPRQLPWGILTGVRPVKLAHQLTQQLENDEQVKDSLETHYLISKKKAALLTEVAAVQRPILHRTAPNRVSLYIGIPLCPSRCSYCSFISQPVKGQHDPLLEQYLQALLIELKQAIRWLIEQGRQLDTIYIGGGTPSVFSAKQIHQLMDTLASIYPLHQVREITFEAGRPDTLTLEKLRELHQYPVHRLSINPQTFNDSTLANVNRHHTTHDFYQAWEMALAEGFSLINLDIIIGLPGEGIQHVRHTLKEIEALQPTNLTVHALALKRSSSLAMIGDNQRLDDQTADILMDEIEVMAYSNHMKPYYLYRQKEITGHLENIGYSLPGTECLYNILMMEEKQTILGVGAGAVSKQYFPAQDRIRRIPNPKSIQVYIQRMHEVGFHYKDWESFHK</sequence>
<dbReference type="InterPro" id="IPR006638">
    <property type="entry name" value="Elp3/MiaA/NifB-like_rSAM"/>
</dbReference>
<dbReference type="Proteomes" id="UP001407405">
    <property type="component" value="Unassembled WGS sequence"/>
</dbReference>
<proteinExistence type="predicted"/>
<accession>A0ABU9VPX8</accession>
<dbReference type="Gene3D" id="3.80.30.20">
    <property type="entry name" value="tm_1862 like domain"/>
    <property type="match status" value="1"/>
</dbReference>
<dbReference type="CDD" id="cd01335">
    <property type="entry name" value="Radical_SAM"/>
    <property type="match status" value="1"/>
</dbReference>
<dbReference type="EC" id="1.3.98.3" evidence="2"/>
<reference evidence="2 3" key="1">
    <citation type="submission" date="2024-04" db="EMBL/GenBank/DDBJ databases">
        <title>Genome sequencing and metabolic network reconstruction of aminoacids and betaine degradation by Anoxynatronum sibiricum.</title>
        <authorList>
            <person name="Detkova E.N."/>
            <person name="Boltjanskaja Y.V."/>
            <person name="Mardanov A.V."/>
            <person name="Kevbrin V."/>
        </authorList>
    </citation>
    <scope>NUCLEOTIDE SEQUENCE [LARGE SCALE GENOMIC DNA]</scope>
    <source>
        <strain evidence="2 3">Z-7981</strain>
    </source>
</reference>
<dbReference type="PANTHER" id="PTHR13932">
    <property type="entry name" value="COPROPORPHYRINIGEN III OXIDASE"/>
    <property type="match status" value="1"/>
</dbReference>
<dbReference type="NCBIfam" id="TIGR03994">
    <property type="entry name" value="rSAM_HemZ"/>
    <property type="match status" value="1"/>
</dbReference>
<dbReference type="InterPro" id="IPR023404">
    <property type="entry name" value="rSAM_horseshoe"/>
</dbReference>
<dbReference type="GO" id="GO:0051989">
    <property type="term" value="F:coproporphyrinogen dehydrogenase activity"/>
    <property type="evidence" value="ECO:0007669"/>
    <property type="project" value="UniProtKB-EC"/>
</dbReference>
<dbReference type="SUPFAM" id="SSF102114">
    <property type="entry name" value="Radical SAM enzymes"/>
    <property type="match status" value="1"/>
</dbReference>
<dbReference type="SMART" id="SM00729">
    <property type="entry name" value="Elp3"/>
    <property type="match status" value="1"/>
</dbReference>
<dbReference type="PROSITE" id="PS51918">
    <property type="entry name" value="RADICAL_SAM"/>
    <property type="match status" value="1"/>
</dbReference>
<dbReference type="SFLD" id="SFLDF00310">
    <property type="entry name" value="oxygen-independent_coproporphy"/>
    <property type="match status" value="1"/>
</dbReference>
<dbReference type="SFLD" id="SFLDG01065">
    <property type="entry name" value="anaerobic_coproporphyrinogen-I"/>
    <property type="match status" value="1"/>
</dbReference>
<dbReference type="SFLD" id="SFLDG01082">
    <property type="entry name" value="B12-binding_domain_containing"/>
    <property type="match status" value="1"/>
</dbReference>
<gene>
    <name evidence="2" type="primary">hemZ</name>
    <name evidence="2" type="ORF">AAIG11_02010</name>
</gene>
<dbReference type="InterPro" id="IPR058240">
    <property type="entry name" value="rSAM_sf"/>
</dbReference>
<dbReference type="EMBL" id="JBCITM010000002">
    <property type="protein sequence ID" value="MEN1759237.1"/>
    <property type="molecule type" value="Genomic_DNA"/>
</dbReference>